<dbReference type="Pfam" id="PF01757">
    <property type="entry name" value="Acyl_transf_3"/>
    <property type="match status" value="1"/>
</dbReference>
<name>A0A2B7YKQ4_POLH7</name>
<feature type="transmembrane region" description="Helical" evidence="1">
    <location>
        <begin position="350"/>
        <end position="368"/>
    </location>
</feature>
<dbReference type="AlphaFoldDB" id="A0A2B7YKQ4"/>
<evidence type="ECO:0000259" key="2">
    <source>
        <dbReference type="Pfam" id="PF01757"/>
    </source>
</evidence>
<dbReference type="InterPro" id="IPR050879">
    <property type="entry name" value="Acyltransferase_3"/>
</dbReference>
<dbReference type="EMBL" id="PDNA01000032">
    <property type="protein sequence ID" value="PGH21641.1"/>
    <property type="molecule type" value="Genomic_DNA"/>
</dbReference>
<keyword evidence="1" id="KW-0472">Membrane</keyword>
<evidence type="ECO:0000313" key="3">
    <source>
        <dbReference type="EMBL" id="PGH21641.1"/>
    </source>
</evidence>
<feature type="transmembrane region" description="Helical" evidence="1">
    <location>
        <begin position="310"/>
        <end position="330"/>
    </location>
</feature>
<reference evidence="3 4" key="1">
    <citation type="submission" date="2017-10" db="EMBL/GenBank/DDBJ databases">
        <title>Comparative genomics in systemic dimorphic fungi from Ajellomycetaceae.</title>
        <authorList>
            <person name="Munoz J.F."/>
            <person name="Mcewen J.G."/>
            <person name="Clay O.K."/>
            <person name="Cuomo C.A."/>
        </authorList>
    </citation>
    <scope>NUCLEOTIDE SEQUENCE [LARGE SCALE GENOMIC DNA]</scope>
    <source>
        <strain evidence="3 4">UAMH7299</strain>
    </source>
</reference>
<feature type="transmembrane region" description="Helical" evidence="1">
    <location>
        <begin position="48"/>
        <end position="67"/>
    </location>
</feature>
<dbReference type="PANTHER" id="PTHR23028">
    <property type="entry name" value="ACETYLTRANSFERASE"/>
    <property type="match status" value="1"/>
</dbReference>
<keyword evidence="1" id="KW-1133">Transmembrane helix</keyword>
<keyword evidence="4" id="KW-1185">Reference proteome</keyword>
<feature type="transmembrane region" description="Helical" evidence="1">
    <location>
        <begin position="212"/>
        <end position="232"/>
    </location>
</feature>
<comment type="caution">
    <text evidence="3">The sequence shown here is derived from an EMBL/GenBank/DDBJ whole genome shotgun (WGS) entry which is preliminary data.</text>
</comment>
<dbReference type="PANTHER" id="PTHR23028:SF134">
    <property type="entry name" value="PUTATIVE (AFU_ORTHOLOGUE AFUA_4G08520)-RELATED"/>
    <property type="match status" value="1"/>
</dbReference>
<accession>A0A2B7YKQ4</accession>
<evidence type="ECO:0000313" key="4">
    <source>
        <dbReference type="Proteomes" id="UP000224634"/>
    </source>
</evidence>
<evidence type="ECO:0000256" key="1">
    <source>
        <dbReference type="SAM" id="Phobius"/>
    </source>
</evidence>
<feature type="transmembrane region" description="Helical" evidence="1">
    <location>
        <begin position="380"/>
        <end position="403"/>
    </location>
</feature>
<dbReference type="GO" id="GO:0016747">
    <property type="term" value="F:acyltransferase activity, transferring groups other than amino-acyl groups"/>
    <property type="evidence" value="ECO:0007669"/>
    <property type="project" value="InterPro"/>
</dbReference>
<dbReference type="OrthoDB" id="5819582at2759"/>
<organism evidence="3 4">
    <name type="scientific">Polytolypa hystricis (strain UAMH7299)</name>
    <dbReference type="NCBI Taxonomy" id="1447883"/>
    <lineage>
        <taxon>Eukaryota</taxon>
        <taxon>Fungi</taxon>
        <taxon>Dikarya</taxon>
        <taxon>Ascomycota</taxon>
        <taxon>Pezizomycotina</taxon>
        <taxon>Eurotiomycetes</taxon>
        <taxon>Eurotiomycetidae</taxon>
        <taxon>Onygenales</taxon>
        <taxon>Onygenales incertae sedis</taxon>
        <taxon>Polytolypa</taxon>
    </lineage>
</organism>
<dbReference type="InterPro" id="IPR002656">
    <property type="entry name" value="Acyl_transf_3_dom"/>
</dbReference>
<proteinExistence type="predicted"/>
<keyword evidence="1" id="KW-0812">Transmembrane</keyword>
<gene>
    <name evidence="3" type="ORF">AJ80_03074</name>
</gene>
<sequence length="465" mass="52957">MADNNGLSSPRRTSFLFTLLPSFIQNRIHPRSNQRSRPLGKTAYLDGIRGLAALGVVVLHMCLGFFPNCSYGYNGTPGRDYIFQLPFFRLLYTGQVTIFFIISGYVLSLGTVRKARAGAWGPLQLDLSSKIFRRILRLYLPSIAATFIPMFMISFNLFPGVAQFGDENMPHRTMDMVPQEASFFRQFWLWCKSIPPLFWMFDWDNMSQNSPYAYQLWTIAVEFRSSMAMFLIQVATLRCTSRTRLCITGVIGLYLLAFERWDIFLFLAGAMLAELDILKDESAESGLPKTEAGDTKFSSKSFRYHPSSPILIIIMLVGLWILSVPAADIWNAWSFAPLEWYAPPTYTGIYRFWDTAGTALLIYAITGLPSVQRFFTRPIFMYLGKLSFSVYLTHTIALKFLLYPSMPWLYSIFGYATDFQYGLCFAIGGTATVLLSYWIAEVFHRHVEEPSAVLTKWVDVSCSTA</sequence>
<dbReference type="Proteomes" id="UP000224634">
    <property type="component" value="Unassembled WGS sequence"/>
</dbReference>
<feature type="domain" description="Acyltransferase 3" evidence="2">
    <location>
        <begin position="43"/>
        <end position="440"/>
    </location>
</feature>
<dbReference type="STRING" id="1447883.A0A2B7YKQ4"/>
<feature type="transmembrane region" description="Helical" evidence="1">
    <location>
        <begin position="87"/>
        <end position="107"/>
    </location>
</feature>
<protein>
    <recommendedName>
        <fullName evidence="2">Acyltransferase 3 domain-containing protein</fullName>
    </recommendedName>
</protein>
<feature type="transmembrane region" description="Helical" evidence="1">
    <location>
        <begin position="138"/>
        <end position="158"/>
    </location>
</feature>
<feature type="transmembrane region" description="Helical" evidence="1">
    <location>
        <begin position="419"/>
        <end position="440"/>
    </location>
</feature>